<evidence type="ECO:0000259" key="3">
    <source>
        <dbReference type="PROSITE" id="PS51371"/>
    </source>
</evidence>
<keyword evidence="1 2" id="KW-0129">CBS domain</keyword>
<proteinExistence type="predicted"/>
<comment type="caution">
    <text evidence="4">The sequence shown here is derived from an EMBL/GenBank/DDBJ whole genome shotgun (WGS) entry which is preliminary data.</text>
</comment>
<dbReference type="SMART" id="SM00116">
    <property type="entry name" value="CBS"/>
    <property type="match status" value="2"/>
</dbReference>
<dbReference type="InterPro" id="IPR046342">
    <property type="entry name" value="CBS_dom_sf"/>
</dbReference>
<gene>
    <name evidence="4" type="ORF">A2151_05155</name>
</gene>
<dbReference type="InterPro" id="IPR051257">
    <property type="entry name" value="Diverse_CBS-Domain"/>
</dbReference>
<dbReference type="EMBL" id="MFSU01000040">
    <property type="protein sequence ID" value="OGI47994.1"/>
    <property type="molecule type" value="Genomic_DNA"/>
</dbReference>
<dbReference type="PANTHER" id="PTHR43080:SF2">
    <property type="entry name" value="CBS DOMAIN-CONTAINING PROTEIN"/>
    <property type="match status" value="1"/>
</dbReference>
<organism evidence="4 5">
    <name type="scientific">Candidatus Muproteobacteria bacterium RBG_16_65_34</name>
    <dbReference type="NCBI Taxonomy" id="1817760"/>
    <lineage>
        <taxon>Bacteria</taxon>
        <taxon>Pseudomonadati</taxon>
        <taxon>Pseudomonadota</taxon>
        <taxon>Candidatus Muproteobacteria</taxon>
    </lineage>
</organism>
<dbReference type="InterPro" id="IPR000644">
    <property type="entry name" value="CBS_dom"/>
</dbReference>
<dbReference type="PANTHER" id="PTHR43080">
    <property type="entry name" value="CBS DOMAIN-CONTAINING PROTEIN CBSX3, MITOCHONDRIAL"/>
    <property type="match status" value="1"/>
</dbReference>
<dbReference type="GO" id="GO:0016301">
    <property type="term" value="F:kinase activity"/>
    <property type="evidence" value="ECO:0007669"/>
    <property type="project" value="UniProtKB-KW"/>
</dbReference>
<dbReference type="Pfam" id="PF00571">
    <property type="entry name" value="CBS"/>
    <property type="match status" value="2"/>
</dbReference>
<dbReference type="PROSITE" id="PS51371">
    <property type="entry name" value="CBS"/>
    <property type="match status" value="2"/>
</dbReference>
<feature type="domain" description="CBS" evidence="3">
    <location>
        <begin position="76"/>
        <end position="133"/>
    </location>
</feature>
<dbReference type="CDD" id="cd17775">
    <property type="entry name" value="CBS_pair_bact_arch"/>
    <property type="match status" value="1"/>
</dbReference>
<dbReference type="STRING" id="1817760.A2151_05155"/>
<dbReference type="Gene3D" id="3.10.580.10">
    <property type="entry name" value="CBS-domain"/>
    <property type="match status" value="1"/>
</dbReference>
<keyword evidence="4" id="KW-0808">Transferase</keyword>
<evidence type="ECO:0000256" key="2">
    <source>
        <dbReference type="PROSITE-ProRule" id="PRU00703"/>
    </source>
</evidence>
<evidence type="ECO:0000313" key="5">
    <source>
        <dbReference type="Proteomes" id="UP000178885"/>
    </source>
</evidence>
<evidence type="ECO:0000313" key="4">
    <source>
        <dbReference type="EMBL" id="OGI47994.1"/>
    </source>
</evidence>
<dbReference type="AlphaFoldDB" id="A0A1F6TS86"/>
<protein>
    <submittedName>
        <fullName evidence="4">Histidine kinase</fullName>
    </submittedName>
</protein>
<dbReference type="Proteomes" id="UP000178885">
    <property type="component" value="Unassembled WGS sequence"/>
</dbReference>
<evidence type="ECO:0000256" key="1">
    <source>
        <dbReference type="ARBA" id="ARBA00023122"/>
    </source>
</evidence>
<dbReference type="SUPFAM" id="SSF54631">
    <property type="entry name" value="CBS-domain pair"/>
    <property type="match status" value="1"/>
</dbReference>
<accession>A0A1F6TS86</accession>
<name>A0A1F6TS86_9PROT</name>
<feature type="domain" description="CBS" evidence="3">
    <location>
        <begin position="7"/>
        <end position="67"/>
    </location>
</feature>
<reference evidence="4 5" key="1">
    <citation type="journal article" date="2016" name="Nat. Commun.">
        <title>Thousands of microbial genomes shed light on interconnected biogeochemical processes in an aquifer system.</title>
        <authorList>
            <person name="Anantharaman K."/>
            <person name="Brown C.T."/>
            <person name="Hug L.A."/>
            <person name="Sharon I."/>
            <person name="Castelle C.J."/>
            <person name="Probst A.J."/>
            <person name="Thomas B.C."/>
            <person name="Singh A."/>
            <person name="Wilkins M.J."/>
            <person name="Karaoz U."/>
            <person name="Brodie E.L."/>
            <person name="Williams K.H."/>
            <person name="Hubbard S.S."/>
            <person name="Banfield J.F."/>
        </authorList>
    </citation>
    <scope>NUCLEOTIDE SEQUENCE [LARGE SCALE GENOMIC DNA]</scope>
</reference>
<sequence length="149" mass="16628">MSIGEICNREVVFIRRDAGILEAAQLMRQYHVGDLVVVDAKQGGRRPVGIVTDRDLVIEVIAEGVDMSKVAVEDVMSFELVTAREEDDILDTMKRMRAKGVRRVPVVDGDGALVGILSVDDLLELLAEEITDLAKIITREQVREKEKRK</sequence>
<keyword evidence="4" id="KW-0418">Kinase</keyword>